<dbReference type="Gene3D" id="2.60.220.30">
    <property type="match status" value="1"/>
</dbReference>
<accession>A0A1I8J2N0</accession>
<dbReference type="AlphaFoldDB" id="A0A1I8J2N0"/>
<feature type="region of interest" description="Disordered" evidence="1">
    <location>
        <begin position="183"/>
        <end position="221"/>
    </location>
</feature>
<name>A0A1I8J2N0_9PLAT</name>
<feature type="region of interest" description="Disordered" evidence="1">
    <location>
        <begin position="1"/>
        <end position="81"/>
    </location>
</feature>
<feature type="compositionally biased region" description="Low complexity" evidence="1">
    <location>
        <begin position="57"/>
        <end position="73"/>
    </location>
</feature>
<evidence type="ECO:0000256" key="1">
    <source>
        <dbReference type="SAM" id="MobiDB-lite"/>
    </source>
</evidence>
<dbReference type="WBParaSite" id="maker-uti_cns_0045743-snap-gene-1.8-mRNA-1">
    <property type="protein sequence ID" value="maker-uti_cns_0045743-snap-gene-1.8-mRNA-1"/>
    <property type="gene ID" value="maker-uti_cns_0045743-snap-gene-1.8"/>
</dbReference>
<evidence type="ECO:0000313" key="3">
    <source>
        <dbReference type="WBParaSite" id="maker-uti_cns_0045743-snap-gene-1.8-mRNA-1"/>
    </source>
</evidence>
<feature type="compositionally biased region" description="Low complexity" evidence="1">
    <location>
        <begin position="202"/>
        <end position="216"/>
    </location>
</feature>
<reference evidence="3" key="1">
    <citation type="submission" date="2016-11" db="UniProtKB">
        <authorList>
            <consortium name="WormBaseParasite"/>
        </authorList>
    </citation>
    <scope>IDENTIFICATION</scope>
</reference>
<organism evidence="2 3">
    <name type="scientific">Macrostomum lignano</name>
    <dbReference type="NCBI Taxonomy" id="282301"/>
    <lineage>
        <taxon>Eukaryota</taxon>
        <taxon>Metazoa</taxon>
        <taxon>Spiralia</taxon>
        <taxon>Lophotrochozoa</taxon>
        <taxon>Platyhelminthes</taxon>
        <taxon>Rhabditophora</taxon>
        <taxon>Macrostomorpha</taxon>
        <taxon>Macrostomida</taxon>
        <taxon>Macrostomidae</taxon>
        <taxon>Macrostomum</taxon>
    </lineage>
</organism>
<sequence length="719" mass="74340">ISEPSRLRLPGRRGATSDCELPLAGGGHLSVPSGALSSVGANGRRARSSQSGAKNNRQQPASARRQRSAAATPRQRRVSARADGPLITAWPVDGAGLPDCSPLLEPLEALASPIYRLRLSGGCPDGAINSDIAAAATAVAGEFDATEAGTAAEAAADAADSSGFRLADPAAIAAPAGAAAAAAAASAPPPTENGDSDAGAAPTTPQVQQQHQQPVTPRAPPRMQWRELIKVSENARSVTCRAVSSGVYLLTQRPQTESFLVSSRGGLHRVRMCPHVSVRVPRGSCTGAADCCLTILPFPTSLPASATAELLALSPVYDFRLSAPLEFRPRRPATLRLPLPQPLPPRDAADSVVVAVLRQSDDSAWRVLLELPLSHAETVGAGVVSVDTRRLSAAFCLAVLRPGLPAGGPQRVAASVLPLIRGLAEAPPGRLLAFVDLRSAVGWRLCFRWQMTGAAANSDGDGGGGGNWQAVGGSSPMRLREGATFAVRLTGQLQLKSATSAAVQFRQACPNLPVVMAVKPSEAAAAEAAAAAAAESGNEEPRPQPQLFRAQLTVADEYNSVVLSAELSYNLESLSQLQQALTVPAEAALEKQQPAAAPPPPSSPAIKKAAASQSPKSAGLGSRPGRLLPRQQPATEAAAVNRDREPRVLSGRSLQALAEHLQQRQLGQHLARLLHLPDATVAGLGFDTAAAATSPATASLAYKVLLQWKRSVGRTTTGA</sequence>
<feature type="compositionally biased region" description="Low complexity" evidence="1">
    <location>
        <begin position="604"/>
        <end position="618"/>
    </location>
</feature>
<protein>
    <submittedName>
        <fullName evidence="3">Death domain-containing protein</fullName>
    </submittedName>
</protein>
<proteinExistence type="predicted"/>
<evidence type="ECO:0000313" key="2">
    <source>
        <dbReference type="Proteomes" id="UP000095280"/>
    </source>
</evidence>
<dbReference type="Proteomes" id="UP000095280">
    <property type="component" value="Unplaced"/>
</dbReference>
<keyword evidence="2" id="KW-1185">Reference proteome</keyword>
<feature type="region of interest" description="Disordered" evidence="1">
    <location>
        <begin position="590"/>
        <end position="646"/>
    </location>
</feature>